<keyword evidence="2" id="KW-1185">Reference proteome</keyword>
<organism evidence="1 2">
    <name type="scientific">Vibrio fortis</name>
    <dbReference type="NCBI Taxonomy" id="212667"/>
    <lineage>
        <taxon>Bacteria</taxon>
        <taxon>Pseudomonadati</taxon>
        <taxon>Pseudomonadota</taxon>
        <taxon>Gammaproteobacteria</taxon>
        <taxon>Vibrionales</taxon>
        <taxon>Vibrionaceae</taxon>
        <taxon>Vibrio</taxon>
    </lineage>
</organism>
<name>A0A066UUW0_9VIBR</name>
<comment type="caution">
    <text evidence="1">The sequence shown here is derived from an EMBL/GenBank/DDBJ whole genome shotgun (WGS) entry which is preliminary data.</text>
</comment>
<proteinExistence type="predicted"/>
<evidence type="ECO:0000313" key="2">
    <source>
        <dbReference type="Proteomes" id="UP000027219"/>
    </source>
</evidence>
<accession>A0A066UUW0</accession>
<evidence type="ECO:0000313" key="1">
    <source>
        <dbReference type="EMBL" id="KDN29677.1"/>
    </source>
</evidence>
<reference evidence="1 2" key="1">
    <citation type="submission" date="2014-02" db="EMBL/GenBank/DDBJ databases">
        <title>Vibrio fortis Dalian14 Genome Sequencing.</title>
        <authorList>
            <person name="Wang Y."/>
            <person name="Song L."/>
            <person name="Liu G."/>
            <person name="Ding J."/>
        </authorList>
    </citation>
    <scope>NUCLEOTIDE SEQUENCE [LARGE SCALE GENOMIC DNA]</scope>
    <source>
        <strain evidence="1 2">Dalian14</strain>
    </source>
</reference>
<dbReference type="EMBL" id="JFFR01000004">
    <property type="protein sequence ID" value="KDN29677.1"/>
    <property type="molecule type" value="Genomic_DNA"/>
</dbReference>
<protein>
    <submittedName>
        <fullName evidence="1">Uncharacterized protein</fullName>
    </submittedName>
</protein>
<sequence length="145" mass="16538">MVFMVFHLYSRYKDKAKLDLLGLKSIIPSPKIESIPLIGTRIMITRTNQTVLESRLITSVPTDDSKSCYQVRCLYAGDDLARFIVVDSTDVQKYQVEILAEARFSFKQNHLAFKSQSLTGSITKLLKSKIFNFAQQELGRVPQVF</sequence>
<dbReference type="Proteomes" id="UP000027219">
    <property type="component" value="Unassembled WGS sequence"/>
</dbReference>
<dbReference type="AlphaFoldDB" id="A0A066UUW0"/>
<gene>
    <name evidence="1" type="ORF">VFDL14_23160</name>
</gene>